<dbReference type="AlphaFoldDB" id="A0A3B0CB09"/>
<keyword evidence="2 4" id="KW-0479">Metal-binding</keyword>
<dbReference type="GO" id="GO:0009055">
    <property type="term" value="F:electron transfer activity"/>
    <property type="evidence" value="ECO:0007669"/>
    <property type="project" value="InterPro"/>
</dbReference>
<dbReference type="GO" id="GO:0020037">
    <property type="term" value="F:heme binding"/>
    <property type="evidence" value="ECO:0007669"/>
    <property type="project" value="InterPro"/>
</dbReference>
<dbReference type="Proteomes" id="UP000276603">
    <property type="component" value="Unassembled WGS sequence"/>
</dbReference>
<feature type="domain" description="Cytochrome c" evidence="5">
    <location>
        <begin position="700"/>
        <end position="794"/>
    </location>
</feature>
<dbReference type="Pfam" id="PF00034">
    <property type="entry name" value="Cytochrom_C"/>
    <property type="match status" value="1"/>
</dbReference>
<dbReference type="SUPFAM" id="SSF46626">
    <property type="entry name" value="Cytochrome c"/>
    <property type="match status" value="1"/>
</dbReference>
<evidence type="ECO:0000259" key="5">
    <source>
        <dbReference type="PROSITE" id="PS51007"/>
    </source>
</evidence>
<keyword evidence="3 4" id="KW-0408">Iron</keyword>
<dbReference type="PROSITE" id="PS51007">
    <property type="entry name" value="CYTC"/>
    <property type="match status" value="1"/>
</dbReference>
<gene>
    <name evidence="6" type="ORF">D7Z94_12760</name>
</gene>
<dbReference type="InterPro" id="IPR011042">
    <property type="entry name" value="6-blade_b-propeller_TolB-like"/>
</dbReference>
<evidence type="ECO:0000313" key="6">
    <source>
        <dbReference type="EMBL" id="RKN81908.1"/>
    </source>
</evidence>
<dbReference type="Gene3D" id="2.120.10.30">
    <property type="entry name" value="TolB, C-terminal domain"/>
    <property type="match status" value="1"/>
</dbReference>
<dbReference type="Pfam" id="PF23500">
    <property type="entry name" value="DUF7133"/>
    <property type="match status" value="1"/>
</dbReference>
<dbReference type="PROSITE" id="PS51257">
    <property type="entry name" value="PROKAR_LIPOPROTEIN"/>
    <property type="match status" value="1"/>
</dbReference>
<evidence type="ECO:0000256" key="2">
    <source>
        <dbReference type="ARBA" id="ARBA00022723"/>
    </source>
</evidence>
<dbReference type="PANTHER" id="PTHR33546:SF1">
    <property type="entry name" value="LARGE, MULTIFUNCTIONAL SECRETED PROTEIN"/>
    <property type="match status" value="1"/>
</dbReference>
<reference evidence="6 7" key="1">
    <citation type="submission" date="2018-10" db="EMBL/GenBank/DDBJ databases">
        <title>Ulvibacterium marinum gen. nov., sp. nov., a novel marine bacterium of the family Flavobacteriaceae, isolated from a culture of the green alga Ulva prolifera.</title>
        <authorList>
            <person name="Zhang Z."/>
        </authorList>
    </citation>
    <scope>NUCLEOTIDE SEQUENCE [LARGE SCALE GENOMIC DNA]</scope>
    <source>
        <strain evidence="6 7">CCMM003</strain>
    </source>
</reference>
<keyword evidence="7" id="KW-1185">Reference proteome</keyword>
<dbReference type="InterPro" id="IPR011989">
    <property type="entry name" value="ARM-like"/>
</dbReference>
<dbReference type="SUPFAM" id="SSF63829">
    <property type="entry name" value="Calcium-dependent phosphotriesterase"/>
    <property type="match status" value="1"/>
</dbReference>
<accession>A0A3B0CB09</accession>
<dbReference type="InterPro" id="IPR009056">
    <property type="entry name" value="Cyt_c-like_dom"/>
</dbReference>
<comment type="caution">
    <text evidence="6">The sequence shown here is derived from an EMBL/GenBank/DDBJ whole genome shotgun (WGS) entry which is preliminary data.</text>
</comment>
<evidence type="ECO:0000256" key="3">
    <source>
        <dbReference type="ARBA" id="ARBA00023004"/>
    </source>
</evidence>
<protein>
    <submittedName>
        <fullName evidence="6">Dehydrogenase</fullName>
    </submittedName>
</protein>
<dbReference type="PANTHER" id="PTHR33546">
    <property type="entry name" value="LARGE, MULTIFUNCTIONAL SECRETED PROTEIN-RELATED"/>
    <property type="match status" value="1"/>
</dbReference>
<dbReference type="Gene3D" id="1.10.760.10">
    <property type="entry name" value="Cytochrome c-like domain"/>
    <property type="match status" value="1"/>
</dbReference>
<name>A0A3B0CB09_9FLAO</name>
<dbReference type="Gene3D" id="1.25.10.10">
    <property type="entry name" value="Leucine-rich Repeat Variant"/>
    <property type="match status" value="1"/>
</dbReference>
<organism evidence="6 7">
    <name type="scientific">Ulvibacterium marinum</name>
    <dbReference type="NCBI Taxonomy" id="2419782"/>
    <lineage>
        <taxon>Bacteria</taxon>
        <taxon>Pseudomonadati</taxon>
        <taxon>Bacteroidota</taxon>
        <taxon>Flavobacteriia</taxon>
        <taxon>Flavobacteriales</taxon>
        <taxon>Flavobacteriaceae</taxon>
        <taxon>Ulvibacterium</taxon>
    </lineage>
</organism>
<dbReference type="InterPro" id="IPR036909">
    <property type="entry name" value="Cyt_c-like_dom_sf"/>
</dbReference>
<dbReference type="EMBL" id="RBCJ01000002">
    <property type="protein sequence ID" value="RKN81908.1"/>
    <property type="molecule type" value="Genomic_DNA"/>
</dbReference>
<evidence type="ECO:0000256" key="4">
    <source>
        <dbReference type="PROSITE-ProRule" id="PRU00433"/>
    </source>
</evidence>
<dbReference type="GO" id="GO:0046872">
    <property type="term" value="F:metal ion binding"/>
    <property type="evidence" value="ECO:0007669"/>
    <property type="project" value="UniProtKB-KW"/>
</dbReference>
<dbReference type="OrthoDB" id="9808161at2"/>
<proteinExistence type="predicted"/>
<evidence type="ECO:0000313" key="7">
    <source>
        <dbReference type="Proteomes" id="UP000276603"/>
    </source>
</evidence>
<sequence>MYSKNIVWFTLVLACLLLSLSGCKKDPSPPLSPEKALISFVLADDSLQIQLVAAEPLVQDPVAISFDEGGRLWVVEMLGFMSDIDGTGEKDRVGRISVLFDDDQDGQMDRGQIFLDSLVLPRALAVIKGGALVAENIPLWHIQDTDGDFKADTKTLIDSTYGGSGMPEHSANGLWRGMDNWLYNAKSKYRYRNINGEWVKDETEFRGQWGIIHDDSGRLFYNYNWSQLHADLVPPNALQRNKNHTPSSGIDHGLTLERKIFPIRSNTAVNRGYVPGTLDQEGRLLEFASACGPLIYRGNILPRDYKGDAFVCEPTANLIKRNKITEEGFMLSAQGVYKNREFLASTDERFRPISLASGPDGALYVVDMYKGIIQHGPYMTPYLRKVTLERKLDRPIHMGRIWRITSKKKSREKPIDLSQADSKTLVALLGHPNGWTRDMAQRLLVEKGEPIAYDLEEVIKKGNPLAQLHALWTLEGLGLAQPEVLLPALRSENSRVAQTALRLIGGKDSDHVDVKKEITKFIEETYDQASPLLQMQMVLESSEIDSEIAFDIAQKFLSRFGQLPVARDVVMSSLQNREAALLKTLLVKSGWKTYNQAKEIFIEMLGTAIANKGSEKEVQHMLALTQDKMLKNQKWIKNALINGMLNSKGTNAMGEIVLSRKPTLLKNEALPEELLQKLTWPGKPKKQLAIKKAEHKVDPQQFAQGRQKYLNLCANCHGTQGEGISRFAPPLKNSEWVTGADYRLAMILLHGMEGPVTVNGKKFGIPDILPSMPSFSTLQNEDIAAISTYIRNAWGHSQKPLSAGAVGHIRFRTQGQVTPWKATELDTLVFDMDL</sequence>
<evidence type="ECO:0000256" key="1">
    <source>
        <dbReference type="ARBA" id="ARBA00022617"/>
    </source>
</evidence>
<keyword evidence="1 4" id="KW-0349">Heme</keyword>
<dbReference type="InterPro" id="IPR055557">
    <property type="entry name" value="DUF7133"/>
</dbReference>